<dbReference type="Proteomes" id="UP000245590">
    <property type="component" value="Unassembled WGS sequence"/>
</dbReference>
<protein>
    <recommendedName>
        <fullName evidence="5">MNN4 protein</fullName>
    </recommendedName>
</protein>
<sequence length="328" mass="34894">MSSTLASPDAPQTDGAGGADEVERPLEAPEPRRPQDYGLDTALLRRIRLIAFAIVGIPLLVLALLAVRFVTMPLTQAWHGAAYGDGKYPQAIERLWPVQNGNWFEPYLPHLSKGTDLLQDGKDAEAETELRTALKEWEGHIDINAPQHAQCKILNNLAISIERQANQIEDAGDRADRLHEAEQVLEPCAGGGGGGEGEGQGGGGQGEGQGGEGSGNEDSGTTKGNGERVEKERKEADKEAGNDPDAREKGEEKGGSGDQEKGDGGAMDPGEPKKDDPEGKGPDEEKPTQGDSEDQKKSEDLDERNKDANSGDGEDSQDGDSSDPSQPW</sequence>
<name>A0A2U2RHR1_9MICO</name>
<evidence type="ECO:0000313" key="3">
    <source>
        <dbReference type="EMBL" id="PWH05409.1"/>
    </source>
</evidence>
<feature type="compositionally biased region" description="Acidic residues" evidence="1">
    <location>
        <begin position="312"/>
        <end position="321"/>
    </location>
</feature>
<keyword evidence="2" id="KW-0472">Membrane</keyword>
<feature type="compositionally biased region" description="Basic and acidic residues" evidence="1">
    <location>
        <begin position="225"/>
        <end position="263"/>
    </location>
</feature>
<feature type="transmembrane region" description="Helical" evidence="2">
    <location>
        <begin position="49"/>
        <end position="70"/>
    </location>
</feature>
<proteinExistence type="predicted"/>
<gene>
    <name evidence="3" type="ORF">DEO23_12560</name>
</gene>
<feature type="compositionally biased region" description="Basic and acidic residues" evidence="1">
    <location>
        <begin position="270"/>
        <end position="309"/>
    </location>
</feature>
<dbReference type="AlphaFoldDB" id="A0A2U2RHR1"/>
<accession>A0A2U2RHR1</accession>
<dbReference type="RefSeq" id="WP_109276373.1">
    <property type="nucleotide sequence ID" value="NZ_QFKX01000005.1"/>
</dbReference>
<reference evidence="3 4" key="1">
    <citation type="submission" date="2018-05" db="EMBL/GenBank/DDBJ databases">
        <title>Brachybacterium sp. M1HQ-2T, whole genome shotgun sequence.</title>
        <authorList>
            <person name="Tuo L."/>
        </authorList>
    </citation>
    <scope>NUCLEOTIDE SEQUENCE [LARGE SCALE GENOMIC DNA]</scope>
    <source>
        <strain evidence="3 4">M1HQ-2</strain>
    </source>
</reference>
<dbReference type="OrthoDB" id="4792287at2"/>
<keyword evidence="4" id="KW-1185">Reference proteome</keyword>
<feature type="compositionally biased region" description="Basic and acidic residues" evidence="1">
    <location>
        <begin position="21"/>
        <end position="35"/>
    </location>
</feature>
<feature type="region of interest" description="Disordered" evidence="1">
    <location>
        <begin position="1"/>
        <end position="35"/>
    </location>
</feature>
<keyword evidence="2" id="KW-0812">Transmembrane</keyword>
<evidence type="ECO:0000313" key="4">
    <source>
        <dbReference type="Proteomes" id="UP000245590"/>
    </source>
</evidence>
<feature type="compositionally biased region" description="Gly residues" evidence="1">
    <location>
        <begin position="189"/>
        <end position="214"/>
    </location>
</feature>
<evidence type="ECO:0000256" key="1">
    <source>
        <dbReference type="SAM" id="MobiDB-lite"/>
    </source>
</evidence>
<evidence type="ECO:0000256" key="2">
    <source>
        <dbReference type="SAM" id="Phobius"/>
    </source>
</evidence>
<comment type="caution">
    <text evidence="3">The sequence shown here is derived from an EMBL/GenBank/DDBJ whole genome shotgun (WGS) entry which is preliminary data.</text>
</comment>
<organism evidence="3 4">
    <name type="scientific">Brachybacterium endophyticum</name>
    <dbReference type="NCBI Taxonomy" id="2182385"/>
    <lineage>
        <taxon>Bacteria</taxon>
        <taxon>Bacillati</taxon>
        <taxon>Actinomycetota</taxon>
        <taxon>Actinomycetes</taxon>
        <taxon>Micrococcales</taxon>
        <taxon>Dermabacteraceae</taxon>
        <taxon>Brachybacterium</taxon>
    </lineage>
</organism>
<feature type="region of interest" description="Disordered" evidence="1">
    <location>
        <begin position="186"/>
        <end position="328"/>
    </location>
</feature>
<evidence type="ECO:0008006" key="5">
    <source>
        <dbReference type="Google" id="ProtNLM"/>
    </source>
</evidence>
<keyword evidence="2" id="KW-1133">Transmembrane helix</keyword>
<dbReference type="EMBL" id="QFKX01000005">
    <property type="protein sequence ID" value="PWH05409.1"/>
    <property type="molecule type" value="Genomic_DNA"/>
</dbReference>